<dbReference type="SUPFAM" id="SSF57829">
    <property type="entry name" value="Zn-binding ribosomal proteins"/>
    <property type="match status" value="1"/>
</dbReference>
<dbReference type="GO" id="GO:0003677">
    <property type="term" value="F:DNA binding"/>
    <property type="evidence" value="ECO:0007669"/>
    <property type="project" value="InterPro"/>
</dbReference>
<dbReference type="Pfam" id="PF00271">
    <property type="entry name" value="Helicase_C"/>
    <property type="match status" value="1"/>
</dbReference>
<dbReference type="STRING" id="305900.GV64_02725"/>
<dbReference type="InterPro" id="IPR011332">
    <property type="entry name" value="Ribosomal_zn-bd"/>
</dbReference>
<dbReference type="SUPFAM" id="SSF52540">
    <property type="entry name" value="P-loop containing nucleoside triphosphate hydrolases"/>
    <property type="match status" value="1"/>
</dbReference>
<dbReference type="FunFam" id="3.40.50.300:FF:000794">
    <property type="entry name" value="ATP-dependent RNA helicase"/>
    <property type="match status" value="1"/>
</dbReference>
<dbReference type="GO" id="GO:0006412">
    <property type="term" value="P:translation"/>
    <property type="evidence" value="ECO:0007669"/>
    <property type="project" value="InterPro"/>
</dbReference>
<dbReference type="InterPro" id="IPR027417">
    <property type="entry name" value="P-loop_NTPase"/>
</dbReference>
<dbReference type="SMART" id="SM00487">
    <property type="entry name" value="DEXDc"/>
    <property type="match status" value="1"/>
</dbReference>
<dbReference type="RefSeq" id="WP_020584728.1">
    <property type="nucleotide sequence ID" value="NZ_JOJP01000001.1"/>
</dbReference>
<dbReference type="PANTHER" id="PTHR47396:SF1">
    <property type="entry name" value="ATP-DEPENDENT HELICASE IRC3-RELATED"/>
    <property type="match status" value="1"/>
</dbReference>
<dbReference type="GO" id="GO:0005524">
    <property type="term" value="F:ATP binding"/>
    <property type="evidence" value="ECO:0007669"/>
    <property type="project" value="InterPro"/>
</dbReference>
<organism evidence="3 4">
    <name type="scientific">Endozoicomonas elysicola</name>
    <dbReference type="NCBI Taxonomy" id="305900"/>
    <lineage>
        <taxon>Bacteria</taxon>
        <taxon>Pseudomonadati</taxon>
        <taxon>Pseudomonadota</taxon>
        <taxon>Gammaproteobacteria</taxon>
        <taxon>Oceanospirillales</taxon>
        <taxon>Endozoicomonadaceae</taxon>
        <taxon>Endozoicomonas</taxon>
    </lineage>
</organism>
<accession>A0A081K6M1</accession>
<dbReference type="EMBL" id="JOJP01000001">
    <property type="protein sequence ID" value="KEI69797.1"/>
    <property type="molecule type" value="Genomic_DNA"/>
</dbReference>
<dbReference type="Proteomes" id="UP000027997">
    <property type="component" value="Unassembled WGS sequence"/>
</dbReference>
<evidence type="ECO:0000259" key="2">
    <source>
        <dbReference type="PROSITE" id="PS51194"/>
    </source>
</evidence>
<dbReference type="PROSITE" id="PS51192">
    <property type="entry name" value="HELICASE_ATP_BIND_1"/>
    <property type="match status" value="1"/>
</dbReference>
<evidence type="ECO:0000313" key="3">
    <source>
        <dbReference type="EMBL" id="KEI69797.1"/>
    </source>
</evidence>
<reference evidence="3 4" key="1">
    <citation type="submission" date="2014-06" db="EMBL/GenBank/DDBJ databases">
        <title>Whole Genome Sequences of Three Symbiotic Endozoicomonas Bacteria.</title>
        <authorList>
            <person name="Neave M.J."/>
            <person name="Apprill A."/>
            <person name="Voolstra C.R."/>
        </authorList>
    </citation>
    <scope>NUCLEOTIDE SEQUENCE [LARGE SCALE GENOMIC DNA]</scope>
    <source>
        <strain evidence="3 4">DSM 22380</strain>
    </source>
</reference>
<dbReference type="GO" id="GO:0016874">
    <property type="term" value="F:ligase activity"/>
    <property type="evidence" value="ECO:0007669"/>
    <property type="project" value="UniProtKB-KW"/>
</dbReference>
<gene>
    <name evidence="3" type="ORF">GV64_02725</name>
</gene>
<dbReference type="InterPro" id="IPR050742">
    <property type="entry name" value="Helicase_Restrict-Modif_Enz"/>
</dbReference>
<dbReference type="GO" id="GO:0005829">
    <property type="term" value="C:cytosol"/>
    <property type="evidence" value="ECO:0007669"/>
    <property type="project" value="TreeGrafter"/>
</dbReference>
<dbReference type="GO" id="GO:0016787">
    <property type="term" value="F:hydrolase activity"/>
    <property type="evidence" value="ECO:0007669"/>
    <property type="project" value="InterPro"/>
</dbReference>
<proteinExistence type="predicted"/>
<dbReference type="Pfam" id="PF04851">
    <property type="entry name" value="ResIII"/>
    <property type="match status" value="1"/>
</dbReference>
<evidence type="ECO:0000259" key="1">
    <source>
        <dbReference type="PROSITE" id="PS51192"/>
    </source>
</evidence>
<dbReference type="PANTHER" id="PTHR47396">
    <property type="entry name" value="TYPE I RESTRICTION ENZYME ECOKI R PROTEIN"/>
    <property type="match status" value="1"/>
</dbReference>
<comment type="caution">
    <text evidence="3">The sequence shown here is derived from an EMBL/GenBank/DDBJ whole genome shotgun (WGS) entry which is preliminary data.</text>
</comment>
<dbReference type="InterPro" id="IPR001650">
    <property type="entry name" value="Helicase_C-like"/>
</dbReference>
<sequence>MVYQLRPYQKDAVHSVIRHFRKSDDPALLVLPTGAGKSLVISELARIARGRVLVLAHVKELVEQNHAKYESYDLKASIFSAGLGQKEASEQVIFGSVQSVVRNLEQFQNTPDEKTFTLLVIDECHRVSMEKNSSYHKVIEHFKRLNPHLKVLGLTATPYRLGMGWLYQYHQSSENKGAVRTEEPRFFKECLFELPLAYMVDNGYLTTPEVVDAPIVFYDFSQLSRDSFGRYGEQELNQLLKGKTRATREIIEQVKREATTRKGVMVFASTVDHAREIMGYLPENESALIIGDTPSKERDRLIEAFKQQQLKFLVNVSVLTTGFDAPHVDLIAILRPTESVSLYQQIAGRGLRLAPDKKDCLIIDYAGNRFSLYSPEVGEPKPDSKAVPVTVPCPACGHENNFWGVTDSDGDLVEHYGRRCQGFEAFLDDNGREVKEQCEFRYRFKECNQCGAENDIAARKCHSCQNGLVDPDKKLREALNLKNCMVIRCSGMEMSADKDPQGKQRIKITYHDEDGAEINEFFRLDTPSQQGAFYHHFGKHALINRAEPFRASTVDNVIHSRKKFRKPDFVIAQKEKHYWKIIDKLFDYEGKYRKAL</sequence>
<keyword evidence="4" id="KW-1185">Reference proteome</keyword>
<name>A0A081K6M1_9GAMM</name>
<dbReference type="SMART" id="SM00490">
    <property type="entry name" value="HELICc"/>
    <property type="match status" value="1"/>
</dbReference>
<dbReference type="AlphaFoldDB" id="A0A081K6M1"/>
<dbReference type="eggNOG" id="COG1061">
    <property type="taxonomic scope" value="Bacteria"/>
</dbReference>
<evidence type="ECO:0000313" key="4">
    <source>
        <dbReference type="Proteomes" id="UP000027997"/>
    </source>
</evidence>
<feature type="domain" description="Helicase C-terminal" evidence="2">
    <location>
        <begin position="246"/>
        <end position="395"/>
    </location>
</feature>
<dbReference type="InterPro" id="IPR014001">
    <property type="entry name" value="Helicase_ATP-bd"/>
</dbReference>
<keyword evidence="3" id="KW-0436">Ligase</keyword>
<dbReference type="Gene3D" id="3.40.50.300">
    <property type="entry name" value="P-loop containing nucleotide triphosphate hydrolases"/>
    <property type="match status" value="2"/>
</dbReference>
<protein>
    <submittedName>
        <fullName evidence="3">Carboxylate--amine ligase</fullName>
    </submittedName>
</protein>
<feature type="domain" description="Helicase ATP-binding" evidence="1">
    <location>
        <begin position="18"/>
        <end position="176"/>
    </location>
</feature>
<dbReference type="PROSITE" id="PS51194">
    <property type="entry name" value="HELICASE_CTER"/>
    <property type="match status" value="1"/>
</dbReference>
<dbReference type="InterPro" id="IPR006935">
    <property type="entry name" value="Helicase/UvrB_N"/>
</dbReference>